<feature type="domain" description="Leucine-binding protein" evidence="6">
    <location>
        <begin position="32"/>
        <end position="359"/>
    </location>
</feature>
<dbReference type="Gene3D" id="3.40.50.2300">
    <property type="match status" value="2"/>
</dbReference>
<dbReference type="InterPro" id="IPR028081">
    <property type="entry name" value="Leu-bd"/>
</dbReference>
<keyword evidence="3 5" id="KW-0732">Signal</keyword>
<evidence type="ECO:0000256" key="2">
    <source>
        <dbReference type="ARBA" id="ARBA00022448"/>
    </source>
</evidence>
<dbReference type="SUPFAM" id="SSF53822">
    <property type="entry name" value="Periplasmic binding protein-like I"/>
    <property type="match status" value="1"/>
</dbReference>
<protein>
    <submittedName>
        <fullName evidence="7">Branched chain amino acid ABC transporter substrate-binding protein</fullName>
    </submittedName>
</protein>
<evidence type="ECO:0000313" key="7">
    <source>
        <dbReference type="EMBL" id="GLR26676.1"/>
    </source>
</evidence>
<dbReference type="InterPro" id="IPR000709">
    <property type="entry name" value="Leu_Ile_Val-bd"/>
</dbReference>
<dbReference type="Proteomes" id="UP001156664">
    <property type="component" value="Unassembled WGS sequence"/>
</dbReference>
<reference evidence="8" key="1">
    <citation type="journal article" date="2019" name="Int. J. Syst. Evol. Microbiol.">
        <title>The Global Catalogue of Microorganisms (GCM) 10K type strain sequencing project: providing services to taxonomists for standard genome sequencing and annotation.</title>
        <authorList>
            <consortium name="The Broad Institute Genomics Platform"/>
            <consortium name="The Broad Institute Genome Sequencing Center for Infectious Disease"/>
            <person name="Wu L."/>
            <person name="Ma J."/>
        </authorList>
    </citation>
    <scope>NUCLEOTIDE SEQUENCE [LARGE SCALE GENOMIC DNA]</scope>
    <source>
        <strain evidence="8">NBRC 105857</strain>
    </source>
</reference>
<gene>
    <name evidence="7" type="ORF">GCM10007875_17660</name>
</gene>
<dbReference type="PANTHER" id="PTHR47151:SF2">
    <property type="entry name" value="AMINO ACID BINDING PROTEIN"/>
    <property type="match status" value="1"/>
</dbReference>
<dbReference type="Pfam" id="PF13458">
    <property type="entry name" value="Peripla_BP_6"/>
    <property type="match status" value="1"/>
</dbReference>
<evidence type="ECO:0000313" key="8">
    <source>
        <dbReference type="Proteomes" id="UP001156664"/>
    </source>
</evidence>
<comment type="similarity">
    <text evidence="1">Belongs to the leucine-binding protein family.</text>
</comment>
<evidence type="ECO:0000259" key="6">
    <source>
        <dbReference type="Pfam" id="PF13458"/>
    </source>
</evidence>
<dbReference type="PRINTS" id="PR00337">
    <property type="entry name" value="LEUILEVALBP"/>
</dbReference>
<keyword evidence="4" id="KW-0029">Amino-acid transport</keyword>
<comment type="caution">
    <text evidence="7">The sequence shown here is derived from an EMBL/GenBank/DDBJ whole genome shotgun (WGS) entry which is preliminary data.</text>
</comment>
<proteinExistence type="inferred from homology"/>
<evidence type="ECO:0000256" key="3">
    <source>
        <dbReference type="ARBA" id="ARBA00022729"/>
    </source>
</evidence>
<dbReference type="InterPro" id="IPR028082">
    <property type="entry name" value="Peripla_BP_I"/>
</dbReference>
<accession>A0ABQ5YTB3</accession>
<dbReference type="PANTHER" id="PTHR47151">
    <property type="entry name" value="LEU/ILE/VAL-BINDING ABC TRANSPORTER SUBUNIT"/>
    <property type="match status" value="1"/>
</dbReference>
<feature type="signal peptide" evidence="5">
    <location>
        <begin position="1"/>
        <end position="27"/>
    </location>
</feature>
<dbReference type="CDD" id="cd06342">
    <property type="entry name" value="PBP1_ABC_LIVBP-like"/>
    <property type="match status" value="1"/>
</dbReference>
<sequence length="382" mass="40789">MRFKQSWIQTAILSLFGALAFSPAAQAKDVIVKIGHVAPLSGPQAHYGKDNERGARMAIEDLNAMKIQLDGGTAKFELVPEDDAADPKTGAIVAQKLCDAKVNGVIGHLNSGTTIPASRIYYNCGIPEISPSATNPKITQQGFDSFFRVIANDSMLGVALAKYALNEVKAKRVVVIDDRTGYGQPLADIFSKQVAANGGKVIEREYTNDKATDFSAILTSVKRSNPDLVFYGGMDAQAGPMLRQMKALGINAKLMGGDGICTTELMKLGGDNVGPNVLCAEGGMALSKMPGGPAFEARYKKEFNADIQVYAPFVYDATMTMGMAMKEAGSADPKKYLPKLRNINYKGVIGTISFDKNGDIKNGAITINSYNAQGKTPVAILQ</sequence>
<dbReference type="EMBL" id="BSOJ01000015">
    <property type="protein sequence ID" value="GLR26676.1"/>
    <property type="molecule type" value="Genomic_DNA"/>
</dbReference>
<keyword evidence="8" id="KW-1185">Reference proteome</keyword>
<evidence type="ECO:0000256" key="4">
    <source>
        <dbReference type="ARBA" id="ARBA00022970"/>
    </source>
</evidence>
<feature type="chain" id="PRO_5045715500" evidence="5">
    <location>
        <begin position="28"/>
        <end position="382"/>
    </location>
</feature>
<name>A0ABQ5YTB3_9BURK</name>
<organism evidence="7 8">
    <name type="scientific">Limnobacter litoralis</name>
    <dbReference type="NCBI Taxonomy" id="481366"/>
    <lineage>
        <taxon>Bacteria</taxon>
        <taxon>Pseudomonadati</taxon>
        <taxon>Pseudomonadota</taxon>
        <taxon>Betaproteobacteria</taxon>
        <taxon>Burkholderiales</taxon>
        <taxon>Burkholderiaceae</taxon>
        <taxon>Limnobacter</taxon>
    </lineage>
</organism>
<evidence type="ECO:0000256" key="1">
    <source>
        <dbReference type="ARBA" id="ARBA00010062"/>
    </source>
</evidence>
<evidence type="ECO:0000256" key="5">
    <source>
        <dbReference type="SAM" id="SignalP"/>
    </source>
</evidence>
<dbReference type="RefSeq" id="WP_284281313.1">
    <property type="nucleotide sequence ID" value="NZ_BSOJ01000015.1"/>
</dbReference>
<keyword evidence="2" id="KW-0813">Transport</keyword>